<evidence type="ECO:0000256" key="1">
    <source>
        <dbReference type="ARBA" id="ARBA00004141"/>
    </source>
</evidence>
<comment type="subcellular location">
    <subcellularLocation>
        <location evidence="10">Cell membrane</location>
        <topology evidence="10">Multi-pass membrane protein</topology>
    </subcellularLocation>
    <subcellularLocation>
        <location evidence="1">Membrane</location>
        <topology evidence="1">Multi-pass membrane protein</topology>
    </subcellularLocation>
</comment>
<dbReference type="EC" id="7.1.1.-" evidence="10"/>
<keyword evidence="4 10" id="KW-0812">Transmembrane</keyword>
<evidence type="ECO:0000256" key="3">
    <source>
        <dbReference type="ARBA" id="ARBA00022448"/>
    </source>
</evidence>
<feature type="transmembrane region" description="Helical" evidence="10">
    <location>
        <begin position="59"/>
        <end position="81"/>
    </location>
</feature>
<keyword evidence="10" id="KW-1003">Cell membrane</keyword>
<evidence type="ECO:0000256" key="8">
    <source>
        <dbReference type="ARBA" id="ARBA00023075"/>
    </source>
</evidence>
<gene>
    <name evidence="10 11" type="primary">nuoK</name>
    <name evidence="11" type="ORF">M9405_02350</name>
</gene>
<evidence type="ECO:0000313" key="11">
    <source>
        <dbReference type="EMBL" id="URJ24976.1"/>
    </source>
</evidence>
<feature type="transmembrane region" description="Helical" evidence="10">
    <location>
        <begin position="6"/>
        <end position="24"/>
    </location>
</feature>
<evidence type="ECO:0000256" key="6">
    <source>
        <dbReference type="ARBA" id="ARBA00022967"/>
    </source>
</evidence>
<sequence>MIPLSHGLSLSVILFFLGLIGVIIRRDLLFVLLSLEIMINSAALAFVIVGAYTNQTDGQIMYILIITLAASESAIALALLLQLYRRYCTLHTDNIGEMRG</sequence>
<keyword evidence="7 10" id="KW-1133">Transmembrane helix</keyword>
<evidence type="ECO:0000256" key="2">
    <source>
        <dbReference type="ARBA" id="ARBA00010519"/>
    </source>
</evidence>
<name>A0ABY4SW09_9ENTR</name>
<evidence type="ECO:0000256" key="4">
    <source>
        <dbReference type="ARBA" id="ARBA00022692"/>
    </source>
</evidence>
<organism evidence="11 12">
    <name type="scientific">Candidatus Blochmannia ocreatus</name>
    <name type="common">nom. nud.</name>
    <dbReference type="NCBI Taxonomy" id="251538"/>
    <lineage>
        <taxon>Bacteria</taxon>
        <taxon>Pseudomonadati</taxon>
        <taxon>Pseudomonadota</taxon>
        <taxon>Gammaproteobacteria</taxon>
        <taxon>Enterobacterales</taxon>
        <taxon>Enterobacteriaceae</taxon>
        <taxon>ant endosymbionts</taxon>
        <taxon>Candidatus Blochmanniella</taxon>
    </lineage>
</organism>
<dbReference type="NCBIfam" id="NF004319">
    <property type="entry name" value="PRK05715.1-1"/>
    <property type="match status" value="1"/>
</dbReference>
<evidence type="ECO:0000256" key="5">
    <source>
        <dbReference type="ARBA" id="ARBA00022719"/>
    </source>
</evidence>
<dbReference type="Proteomes" id="UP001056834">
    <property type="component" value="Chromosome"/>
</dbReference>
<proteinExistence type="inferred from homology"/>
<comment type="similarity">
    <text evidence="2 10">Belongs to the complex I subunit 4L family.</text>
</comment>
<reference evidence="11" key="1">
    <citation type="submission" date="2022-05" db="EMBL/GenBank/DDBJ databases">
        <title>Impact of host demography and evolutionary history on endosymbiont molecular evolution: a test in carpenter ants (Genus Camponotus) and their Blochmannia endosymbionts.</title>
        <authorList>
            <person name="Manthey J.D."/>
            <person name="Giron J.C."/>
            <person name="Hruska J.P."/>
        </authorList>
    </citation>
    <scope>NUCLEOTIDE SEQUENCE</scope>
    <source>
        <strain evidence="11">C-006</strain>
    </source>
</reference>
<dbReference type="NCBIfam" id="NF004320">
    <property type="entry name" value="PRK05715.1-2"/>
    <property type="match status" value="1"/>
</dbReference>
<keyword evidence="11" id="KW-0560">Oxidoreductase</keyword>
<evidence type="ECO:0000256" key="10">
    <source>
        <dbReference type="HAMAP-Rule" id="MF_01456"/>
    </source>
</evidence>
<evidence type="ECO:0000256" key="9">
    <source>
        <dbReference type="ARBA" id="ARBA00023136"/>
    </source>
</evidence>
<dbReference type="Gene3D" id="1.10.287.3510">
    <property type="match status" value="1"/>
</dbReference>
<keyword evidence="6 10" id="KW-1278">Translocase</keyword>
<accession>A0ABY4SW09</accession>
<dbReference type="Pfam" id="PF00420">
    <property type="entry name" value="Oxidored_q2"/>
    <property type="match status" value="1"/>
</dbReference>
<feature type="transmembrane region" description="Helical" evidence="10">
    <location>
        <begin position="31"/>
        <end position="53"/>
    </location>
</feature>
<evidence type="ECO:0000313" key="12">
    <source>
        <dbReference type="Proteomes" id="UP001056834"/>
    </source>
</evidence>
<protein>
    <recommendedName>
        <fullName evidence="10">NADH-quinone oxidoreductase subunit K</fullName>
        <ecNumber evidence="10">7.1.1.-</ecNumber>
    </recommendedName>
    <alternativeName>
        <fullName evidence="10">NADH dehydrogenase I subunit K</fullName>
    </alternativeName>
    <alternativeName>
        <fullName evidence="10">NDH-1 subunit K</fullName>
    </alternativeName>
</protein>
<comment type="subunit">
    <text evidence="10">NDH-1 is composed of 13 different subunits. Subunits NuoA, H, J, K, L, M, N constitute the membrane sector of the complex.</text>
</comment>
<comment type="function">
    <text evidence="10">NDH-1 shuttles electrons from NADH, via FMN and iron-sulfur (Fe-S) centers, to quinones in the respiratory chain. The immediate electron acceptor for the enzyme in this species is believed to be ubiquinone. Couples the redox reaction to proton translocation (for every two electrons transferred, four hydrogen ions are translocated across the cytoplasmic membrane), and thus conserves the redox energy in a proton gradient.</text>
</comment>
<comment type="catalytic activity">
    <reaction evidence="10">
        <text>a quinone + NADH + 5 H(+)(in) = a quinol + NAD(+) + 4 H(+)(out)</text>
        <dbReference type="Rhea" id="RHEA:57888"/>
        <dbReference type="ChEBI" id="CHEBI:15378"/>
        <dbReference type="ChEBI" id="CHEBI:24646"/>
        <dbReference type="ChEBI" id="CHEBI:57540"/>
        <dbReference type="ChEBI" id="CHEBI:57945"/>
        <dbReference type="ChEBI" id="CHEBI:132124"/>
    </reaction>
</comment>
<dbReference type="GO" id="GO:0016491">
    <property type="term" value="F:oxidoreductase activity"/>
    <property type="evidence" value="ECO:0007669"/>
    <property type="project" value="UniProtKB-KW"/>
</dbReference>
<dbReference type="InterPro" id="IPR001133">
    <property type="entry name" value="NADH_UbQ_OxRdtase_chain4L/K"/>
</dbReference>
<keyword evidence="12" id="KW-1185">Reference proteome</keyword>
<keyword evidence="9 10" id="KW-0472">Membrane</keyword>
<dbReference type="EMBL" id="CP097762">
    <property type="protein sequence ID" value="URJ24976.1"/>
    <property type="molecule type" value="Genomic_DNA"/>
</dbReference>
<evidence type="ECO:0000256" key="7">
    <source>
        <dbReference type="ARBA" id="ARBA00022989"/>
    </source>
</evidence>
<dbReference type="InterPro" id="IPR039428">
    <property type="entry name" value="NUOK/Mnh_C1-like"/>
</dbReference>
<keyword evidence="10" id="KW-0520">NAD</keyword>
<keyword evidence="3 10" id="KW-0813">Transport</keyword>
<keyword evidence="8 10" id="KW-0830">Ubiquinone</keyword>
<dbReference type="PANTHER" id="PTHR11434">
    <property type="entry name" value="NADH-UBIQUINONE OXIDOREDUCTASE SUBUNIT ND4L"/>
    <property type="match status" value="1"/>
</dbReference>
<dbReference type="HAMAP" id="MF_01456">
    <property type="entry name" value="NDH1_NuoK"/>
    <property type="match status" value="1"/>
</dbReference>
<keyword evidence="5 10" id="KW-0874">Quinone</keyword>
<dbReference type="PANTHER" id="PTHR11434:SF16">
    <property type="entry name" value="NADH-UBIQUINONE OXIDOREDUCTASE CHAIN 4L"/>
    <property type="match status" value="1"/>
</dbReference>
<dbReference type="RefSeq" id="WP_250223107.1">
    <property type="nucleotide sequence ID" value="NZ_CP097762.1"/>
</dbReference>